<dbReference type="EMBL" id="NMPR01000053">
    <property type="protein sequence ID" value="KAA8632553.1"/>
    <property type="molecule type" value="Genomic_DNA"/>
</dbReference>
<gene>
    <name evidence="2" type="ORF">SMACR_07486</name>
</gene>
<reference evidence="2 3" key="1">
    <citation type="submission" date="2017-07" db="EMBL/GenBank/DDBJ databases">
        <title>Genome sequence of the Sordaria macrospora wild type strain R19027.</title>
        <authorList>
            <person name="Nowrousian M."/>
            <person name="Teichert I."/>
            <person name="Kueck U."/>
        </authorList>
    </citation>
    <scope>NUCLEOTIDE SEQUENCE [LARGE SCALE GENOMIC DNA]</scope>
    <source>
        <strain evidence="2 3">R19027</strain>
        <tissue evidence="2">Mycelium</tissue>
    </source>
</reference>
<proteinExistence type="predicted"/>
<name>A0A8S8ZR95_SORMA</name>
<dbReference type="Proteomes" id="UP000433876">
    <property type="component" value="Unassembled WGS sequence"/>
</dbReference>
<dbReference type="VEuPathDB" id="FungiDB:SMAC_07486"/>
<feature type="compositionally biased region" description="Low complexity" evidence="1">
    <location>
        <begin position="102"/>
        <end position="151"/>
    </location>
</feature>
<feature type="region of interest" description="Disordered" evidence="1">
    <location>
        <begin position="315"/>
        <end position="394"/>
    </location>
</feature>
<evidence type="ECO:0000313" key="3">
    <source>
        <dbReference type="Proteomes" id="UP000433876"/>
    </source>
</evidence>
<feature type="compositionally biased region" description="Basic and acidic residues" evidence="1">
    <location>
        <begin position="27"/>
        <end position="55"/>
    </location>
</feature>
<dbReference type="AlphaFoldDB" id="A0A8S8ZR95"/>
<accession>A0A8S8ZR95</accession>
<feature type="region of interest" description="Disordered" evidence="1">
    <location>
        <begin position="218"/>
        <end position="244"/>
    </location>
</feature>
<feature type="region of interest" description="Disordered" evidence="1">
    <location>
        <begin position="19"/>
        <end position="165"/>
    </location>
</feature>
<protein>
    <submittedName>
        <fullName evidence="2">Uncharacterized protein</fullName>
    </submittedName>
</protein>
<comment type="caution">
    <text evidence="2">The sequence shown here is derived from an EMBL/GenBank/DDBJ whole genome shotgun (WGS) entry which is preliminary data.</text>
</comment>
<sequence length="521" mass="55332">MGGVKYVKERIGEEITDWSQLQNRRQRREERQRIQELGRQQELERRREIGEHIPEDDPVPADTPANNSTAASASAIPNAPKRPAKKAAPKTPAAPIRKRITRATARATANTTTNSPSPDTTAATTTTPDTPTVTTSASAPATIPATTPVPALANARRPTPETARLTRGPTAAALPIVIDMTGDEEEHEEMVGLLDPALFEPVKNEIVPQKVQAPVVPEKPQKTVEPVTRQPSARISQPTTSQAAITSANPPAIGRLTHDRVTAPAYAPGSVPAHFDNAYTAARVPPYAPAYGPAYVSSGYAQAYPPSDYNQGYAPSGYNQAYAQPNPQATAPPSAPASAASSASVKASVSRDTLAPTPVSAPVTTPATGRATVTKPKKDGKQKLSQPVTGGNLPQQAALNNAAQGSQDIAMPAADQSKARVKAALQLVPVAEIVDRMFAEGLERLQSPTPEMISAEARKFLAMAHENETAQAVKKAATTLSNDVMERINDLQRQNPADRFGLASEVLKLKLQQVLLKELAK</sequence>
<feature type="compositionally biased region" description="Low complexity" evidence="1">
    <location>
        <begin position="321"/>
        <end position="368"/>
    </location>
</feature>
<organism evidence="2 3">
    <name type="scientific">Sordaria macrospora</name>
    <dbReference type="NCBI Taxonomy" id="5147"/>
    <lineage>
        <taxon>Eukaryota</taxon>
        <taxon>Fungi</taxon>
        <taxon>Dikarya</taxon>
        <taxon>Ascomycota</taxon>
        <taxon>Pezizomycotina</taxon>
        <taxon>Sordariomycetes</taxon>
        <taxon>Sordariomycetidae</taxon>
        <taxon>Sordariales</taxon>
        <taxon>Sordariaceae</taxon>
        <taxon>Sordaria</taxon>
    </lineage>
</organism>
<dbReference type="OMA" id="DHEEYGY"/>
<evidence type="ECO:0000256" key="1">
    <source>
        <dbReference type="SAM" id="MobiDB-lite"/>
    </source>
</evidence>
<evidence type="ECO:0000313" key="2">
    <source>
        <dbReference type="EMBL" id="KAA8632553.1"/>
    </source>
</evidence>
<feature type="compositionally biased region" description="Low complexity" evidence="1">
    <location>
        <begin position="60"/>
        <end position="81"/>
    </location>
</feature>
<feature type="compositionally biased region" description="Polar residues" evidence="1">
    <location>
        <begin position="229"/>
        <end position="244"/>
    </location>
</feature>